<dbReference type="Pfam" id="PF08281">
    <property type="entry name" value="Sigma70_r4_2"/>
    <property type="match status" value="1"/>
</dbReference>
<evidence type="ECO:0000256" key="3">
    <source>
        <dbReference type="ARBA" id="ARBA00023082"/>
    </source>
</evidence>
<dbReference type="PANTHER" id="PTHR43133:SF58">
    <property type="entry name" value="ECF RNA POLYMERASE SIGMA FACTOR SIGD"/>
    <property type="match status" value="1"/>
</dbReference>
<dbReference type="OrthoDB" id="9803203at2"/>
<dbReference type="Gene3D" id="1.10.10.10">
    <property type="entry name" value="Winged helix-like DNA-binding domain superfamily/Winged helix DNA-binding domain"/>
    <property type="match status" value="1"/>
</dbReference>
<organism evidence="9 10">
    <name type="scientific">Arthrobacter livingstonensis</name>
    <dbReference type="NCBI Taxonomy" id="670078"/>
    <lineage>
        <taxon>Bacteria</taxon>
        <taxon>Bacillati</taxon>
        <taxon>Actinomycetota</taxon>
        <taxon>Actinomycetes</taxon>
        <taxon>Micrococcales</taxon>
        <taxon>Micrococcaceae</taxon>
        <taxon>Arthrobacter</taxon>
    </lineage>
</organism>
<feature type="domain" description="RNA polymerase sigma factor 70 region 4 type 2" evidence="8">
    <location>
        <begin position="126"/>
        <end position="175"/>
    </location>
</feature>
<gene>
    <name evidence="9" type="ORF">CVV68_15135</name>
</gene>
<keyword evidence="5" id="KW-0804">Transcription</keyword>
<name>A0A2V5L4V8_9MICC</name>
<dbReference type="GO" id="GO:0003677">
    <property type="term" value="F:DNA binding"/>
    <property type="evidence" value="ECO:0007669"/>
    <property type="project" value="UniProtKB-KW"/>
</dbReference>
<dbReference type="Proteomes" id="UP000247832">
    <property type="component" value="Unassembled WGS sequence"/>
</dbReference>
<dbReference type="InterPro" id="IPR013324">
    <property type="entry name" value="RNA_pol_sigma_r3/r4-like"/>
</dbReference>
<dbReference type="EMBL" id="QJVD01000017">
    <property type="protein sequence ID" value="PYI66198.1"/>
    <property type="molecule type" value="Genomic_DNA"/>
</dbReference>
<dbReference type="SUPFAM" id="SSF88946">
    <property type="entry name" value="Sigma2 domain of RNA polymerase sigma factors"/>
    <property type="match status" value="1"/>
</dbReference>
<dbReference type="AlphaFoldDB" id="A0A2V5L4V8"/>
<dbReference type="InterPro" id="IPR013325">
    <property type="entry name" value="RNA_pol_sigma_r2"/>
</dbReference>
<feature type="region of interest" description="Disordered" evidence="6">
    <location>
        <begin position="91"/>
        <end position="110"/>
    </location>
</feature>
<comment type="caution">
    <text evidence="9">The sequence shown here is derived from an EMBL/GenBank/DDBJ whole genome shotgun (WGS) entry which is preliminary data.</text>
</comment>
<dbReference type="PANTHER" id="PTHR43133">
    <property type="entry name" value="RNA POLYMERASE ECF-TYPE SIGMA FACTO"/>
    <property type="match status" value="1"/>
</dbReference>
<accession>A0A2V5L4V8</accession>
<dbReference type="InterPro" id="IPR013249">
    <property type="entry name" value="RNA_pol_sigma70_r4_t2"/>
</dbReference>
<dbReference type="GO" id="GO:0016987">
    <property type="term" value="F:sigma factor activity"/>
    <property type="evidence" value="ECO:0007669"/>
    <property type="project" value="UniProtKB-KW"/>
</dbReference>
<dbReference type="InterPro" id="IPR014284">
    <property type="entry name" value="RNA_pol_sigma-70_dom"/>
</dbReference>
<evidence type="ECO:0000259" key="7">
    <source>
        <dbReference type="Pfam" id="PF04542"/>
    </source>
</evidence>
<keyword evidence="4" id="KW-0238">DNA-binding</keyword>
<keyword evidence="3" id="KW-0731">Sigma factor</keyword>
<feature type="region of interest" description="Disordered" evidence="6">
    <location>
        <begin position="66"/>
        <end position="85"/>
    </location>
</feature>
<evidence type="ECO:0000256" key="2">
    <source>
        <dbReference type="ARBA" id="ARBA00023015"/>
    </source>
</evidence>
<reference evidence="9 10" key="1">
    <citation type="submission" date="2018-05" db="EMBL/GenBank/DDBJ databases">
        <title>Genetic diversity of glacier-inhabiting Cryobacterium bacteria in China and description of Cryobacterium mengkeensis sp. nov. and Arthrobacter glacialis sp. nov.</title>
        <authorList>
            <person name="Liu Q."/>
            <person name="Xin Y.-H."/>
        </authorList>
    </citation>
    <scope>NUCLEOTIDE SEQUENCE [LARGE SCALE GENOMIC DNA]</scope>
    <source>
        <strain evidence="9 10">LI2</strain>
    </source>
</reference>
<evidence type="ECO:0000256" key="4">
    <source>
        <dbReference type="ARBA" id="ARBA00023125"/>
    </source>
</evidence>
<dbReference type="Gene3D" id="1.10.1740.10">
    <property type="match status" value="1"/>
</dbReference>
<feature type="domain" description="RNA polymerase sigma-70 region 2" evidence="7">
    <location>
        <begin position="3"/>
        <end position="65"/>
    </location>
</feature>
<dbReference type="InterPro" id="IPR007627">
    <property type="entry name" value="RNA_pol_sigma70_r2"/>
</dbReference>
<dbReference type="NCBIfam" id="TIGR02937">
    <property type="entry name" value="sigma70-ECF"/>
    <property type="match status" value="1"/>
</dbReference>
<evidence type="ECO:0000313" key="9">
    <source>
        <dbReference type="EMBL" id="PYI66198.1"/>
    </source>
</evidence>
<comment type="similarity">
    <text evidence="1">Belongs to the sigma-70 factor family. ECF subfamily.</text>
</comment>
<sequence>MASHGPAVLRVCRALVGFQDADDVWQDTFLAALRVYPSAPVSNYEAWLVAIARNKAMDHHRKAARLPVPAGSGGSGETAGGLPGGQLAGGQLAGGQLGAPRPGGAQAAGGDGVAHAVEAGEDAAVVWAALGTLPAKQRGAVVYHHLAGLPYAEVAGLLGNSEAAARRAAADGMTALRKFLAHDGKGQP</sequence>
<dbReference type="SUPFAM" id="SSF88659">
    <property type="entry name" value="Sigma3 and sigma4 domains of RNA polymerase sigma factors"/>
    <property type="match status" value="1"/>
</dbReference>
<evidence type="ECO:0000256" key="5">
    <source>
        <dbReference type="ARBA" id="ARBA00023163"/>
    </source>
</evidence>
<dbReference type="InterPro" id="IPR036388">
    <property type="entry name" value="WH-like_DNA-bd_sf"/>
</dbReference>
<dbReference type="GO" id="GO:0006352">
    <property type="term" value="P:DNA-templated transcription initiation"/>
    <property type="evidence" value="ECO:0007669"/>
    <property type="project" value="InterPro"/>
</dbReference>
<proteinExistence type="inferred from homology"/>
<dbReference type="Pfam" id="PF04542">
    <property type="entry name" value="Sigma70_r2"/>
    <property type="match status" value="1"/>
</dbReference>
<evidence type="ECO:0000256" key="6">
    <source>
        <dbReference type="SAM" id="MobiDB-lite"/>
    </source>
</evidence>
<evidence type="ECO:0000313" key="10">
    <source>
        <dbReference type="Proteomes" id="UP000247832"/>
    </source>
</evidence>
<evidence type="ECO:0000256" key="1">
    <source>
        <dbReference type="ARBA" id="ARBA00010641"/>
    </source>
</evidence>
<dbReference type="InterPro" id="IPR039425">
    <property type="entry name" value="RNA_pol_sigma-70-like"/>
</dbReference>
<feature type="compositionally biased region" description="Gly residues" evidence="6">
    <location>
        <begin position="71"/>
        <end position="85"/>
    </location>
</feature>
<keyword evidence="2" id="KW-0805">Transcription regulation</keyword>
<keyword evidence="10" id="KW-1185">Reference proteome</keyword>
<protein>
    <submittedName>
        <fullName evidence="9">RNA polymerase subunit sigma-24</fullName>
    </submittedName>
</protein>
<evidence type="ECO:0000259" key="8">
    <source>
        <dbReference type="Pfam" id="PF08281"/>
    </source>
</evidence>